<evidence type="ECO:0000256" key="1">
    <source>
        <dbReference type="SAM" id="Phobius"/>
    </source>
</evidence>
<dbReference type="AlphaFoldDB" id="A0A8X6FQD9"/>
<protein>
    <recommendedName>
        <fullName evidence="5">Protein quiver</fullName>
    </recommendedName>
</protein>
<name>A0A8X6FQD9_TRICU</name>
<keyword evidence="2" id="KW-0732">Signal</keyword>
<keyword evidence="1" id="KW-1133">Transmembrane helix</keyword>
<gene>
    <name evidence="3" type="primary">AVEN_61972_1</name>
    <name evidence="3" type="ORF">TNCT_16531</name>
</gene>
<evidence type="ECO:0008006" key="5">
    <source>
        <dbReference type="Google" id="ProtNLM"/>
    </source>
</evidence>
<feature type="chain" id="PRO_5036503750" description="Protein quiver" evidence="2">
    <location>
        <begin position="30"/>
        <end position="173"/>
    </location>
</feature>
<dbReference type="EMBL" id="BMAO01032984">
    <property type="protein sequence ID" value="GFQ86183.1"/>
    <property type="molecule type" value="Genomic_DNA"/>
</dbReference>
<organism evidence="3 4">
    <name type="scientific">Trichonephila clavata</name>
    <name type="common">Joro spider</name>
    <name type="synonym">Nephila clavata</name>
    <dbReference type="NCBI Taxonomy" id="2740835"/>
    <lineage>
        <taxon>Eukaryota</taxon>
        <taxon>Metazoa</taxon>
        <taxon>Ecdysozoa</taxon>
        <taxon>Arthropoda</taxon>
        <taxon>Chelicerata</taxon>
        <taxon>Arachnida</taxon>
        <taxon>Araneae</taxon>
        <taxon>Araneomorphae</taxon>
        <taxon>Entelegynae</taxon>
        <taxon>Araneoidea</taxon>
        <taxon>Nephilidae</taxon>
        <taxon>Trichonephila</taxon>
    </lineage>
</organism>
<dbReference type="Proteomes" id="UP000887116">
    <property type="component" value="Unassembled WGS sequence"/>
</dbReference>
<evidence type="ECO:0000313" key="3">
    <source>
        <dbReference type="EMBL" id="GFQ86183.1"/>
    </source>
</evidence>
<feature type="signal peptide" evidence="2">
    <location>
        <begin position="1"/>
        <end position="29"/>
    </location>
</feature>
<evidence type="ECO:0000313" key="4">
    <source>
        <dbReference type="Proteomes" id="UP000887116"/>
    </source>
</evidence>
<feature type="transmembrane region" description="Helical" evidence="1">
    <location>
        <begin position="148"/>
        <end position="169"/>
    </location>
</feature>
<evidence type="ECO:0000256" key="2">
    <source>
        <dbReference type="SAM" id="SignalP"/>
    </source>
</evidence>
<sequence>MGVILKFCSYSKCLILLFLLLNLTVETFSLKCYECFWSQKSIDESEYESKFQNRKSLKYPMVEGPVISSDEPPSTPQEMKECNRKECPDSRWCMKWSYISKEPQNITYTCVGNPDLRRGCFKQEIPDKHLKLEACLCDQDFCNKESSLHSFSVLNSICIVVLSMFIYFLSFKT</sequence>
<keyword evidence="1" id="KW-0472">Membrane</keyword>
<comment type="caution">
    <text evidence="3">The sequence shown here is derived from an EMBL/GenBank/DDBJ whole genome shotgun (WGS) entry which is preliminary data.</text>
</comment>
<dbReference type="OrthoDB" id="6437177at2759"/>
<keyword evidence="4" id="KW-1185">Reference proteome</keyword>
<keyword evidence="1" id="KW-0812">Transmembrane</keyword>
<proteinExistence type="predicted"/>
<accession>A0A8X6FQD9</accession>
<reference evidence="3" key="1">
    <citation type="submission" date="2020-07" db="EMBL/GenBank/DDBJ databases">
        <title>Multicomponent nature underlies the extraordinary mechanical properties of spider dragline silk.</title>
        <authorList>
            <person name="Kono N."/>
            <person name="Nakamura H."/>
            <person name="Mori M."/>
            <person name="Yoshida Y."/>
            <person name="Ohtoshi R."/>
            <person name="Malay A.D."/>
            <person name="Moran D.A.P."/>
            <person name="Tomita M."/>
            <person name="Numata K."/>
            <person name="Arakawa K."/>
        </authorList>
    </citation>
    <scope>NUCLEOTIDE SEQUENCE</scope>
</reference>